<dbReference type="Pfam" id="PF01882">
    <property type="entry name" value="DUF58"/>
    <property type="match status" value="1"/>
</dbReference>
<gene>
    <name evidence="2" type="ORF">MFFC18_23520</name>
</gene>
<keyword evidence="3" id="KW-1185">Reference proteome</keyword>
<dbReference type="SUPFAM" id="SSF53300">
    <property type="entry name" value="vWA-like"/>
    <property type="match status" value="1"/>
</dbReference>
<organism evidence="2 3">
    <name type="scientific">Mariniblastus fucicola</name>
    <dbReference type="NCBI Taxonomy" id="980251"/>
    <lineage>
        <taxon>Bacteria</taxon>
        <taxon>Pseudomonadati</taxon>
        <taxon>Planctomycetota</taxon>
        <taxon>Planctomycetia</taxon>
        <taxon>Pirellulales</taxon>
        <taxon>Pirellulaceae</taxon>
        <taxon>Mariniblastus</taxon>
    </lineage>
</organism>
<proteinExistence type="predicted"/>
<dbReference type="PANTHER" id="PTHR33608:SF7">
    <property type="entry name" value="DUF58 DOMAIN-CONTAINING PROTEIN"/>
    <property type="match status" value="1"/>
</dbReference>
<name>A0A5B9PC25_9BACT</name>
<dbReference type="EMBL" id="CP042912">
    <property type="protein sequence ID" value="QEG22472.1"/>
    <property type="molecule type" value="Genomic_DNA"/>
</dbReference>
<sequence>MDDMETDIVYAELVDRNRDRDGLNRKYFRPEDLRRLSHAEFSSRRAIEGLYSGKHKTFQRGQSIEFRDYRQYLPGDPVNHVDWKVYGRTDKLFIKLFEHQAELTAHLLVDGSRSMVFNGFDAREEQDSKYDCSCRLAAAIGFLIAKQRDRFSFGVASQGLQDLQRPGSSIRYLIKVLDSMEKASPSSMADFPAAIDELIKFSKSRDMLCVFSDLLDMSDEFLKKLKIWQQRGGEVIVFHVLHDEEITLPEGLSDGQFIDSESAERVRVDVKSVRDQYALQMSQFIADCRSRCSKQGFDYNLVRTSDHYTKVLQRYFARRADRLTARSSNTSADHSSKAV</sequence>
<dbReference type="KEGG" id="mff:MFFC18_23520"/>
<dbReference type="RefSeq" id="WP_075086504.1">
    <property type="nucleotide sequence ID" value="NZ_CP042912.1"/>
</dbReference>
<dbReference type="OrthoDB" id="245070at2"/>
<dbReference type="InterPro" id="IPR036465">
    <property type="entry name" value="vWFA_dom_sf"/>
</dbReference>
<evidence type="ECO:0000313" key="3">
    <source>
        <dbReference type="Proteomes" id="UP000322214"/>
    </source>
</evidence>
<dbReference type="PANTHER" id="PTHR33608">
    <property type="entry name" value="BLL2464 PROTEIN"/>
    <property type="match status" value="1"/>
</dbReference>
<dbReference type="Proteomes" id="UP000322214">
    <property type="component" value="Chromosome"/>
</dbReference>
<reference evidence="2 3" key="1">
    <citation type="submission" date="2019-08" db="EMBL/GenBank/DDBJ databases">
        <title>Deep-cultivation of Planctomycetes and their phenomic and genomic characterization uncovers novel biology.</title>
        <authorList>
            <person name="Wiegand S."/>
            <person name="Jogler M."/>
            <person name="Boedeker C."/>
            <person name="Pinto D."/>
            <person name="Vollmers J."/>
            <person name="Rivas-Marin E."/>
            <person name="Kohn T."/>
            <person name="Peeters S.H."/>
            <person name="Heuer A."/>
            <person name="Rast P."/>
            <person name="Oberbeckmann S."/>
            <person name="Bunk B."/>
            <person name="Jeske O."/>
            <person name="Meyerdierks A."/>
            <person name="Storesund J.E."/>
            <person name="Kallscheuer N."/>
            <person name="Luecker S."/>
            <person name="Lage O.M."/>
            <person name="Pohl T."/>
            <person name="Merkel B.J."/>
            <person name="Hornburger P."/>
            <person name="Mueller R.-W."/>
            <person name="Bruemmer F."/>
            <person name="Labrenz M."/>
            <person name="Spormann A.M."/>
            <person name="Op den Camp H."/>
            <person name="Overmann J."/>
            <person name="Amann R."/>
            <person name="Jetten M.S.M."/>
            <person name="Mascher T."/>
            <person name="Medema M.H."/>
            <person name="Devos D.P."/>
            <person name="Kaster A.-K."/>
            <person name="Ovreas L."/>
            <person name="Rohde M."/>
            <person name="Galperin M.Y."/>
            <person name="Jogler C."/>
        </authorList>
    </citation>
    <scope>NUCLEOTIDE SEQUENCE [LARGE SCALE GENOMIC DNA]</scope>
    <source>
        <strain evidence="2 3">FC18</strain>
    </source>
</reference>
<evidence type="ECO:0000259" key="1">
    <source>
        <dbReference type="Pfam" id="PF01882"/>
    </source>
</evidence>
<evidence type="ECO:0000313" key="2">
    <source>
        <dbReference type="EMBL" id="QEG22472.1"/>
    </source>
</evidence>
<protein>
    <recommendedName>
        <fullName evidence="1">DUF58 domain-containing protein</fullName>
    </recommendedName>
</protein>
<dbReference type="AlphaFoldDB" id="A0A5B9PC25"/>
<dbReference type="InterPro" id="IPR002881">
    <property type="entry name" value="DUF58"/>
</dbReference>
<feature type="domain" description="DUF58" evidence="1">
    <location>
        <begin position="68"/>
        <end position="280"/>
    </location>
</feature>
<accession>A0A5B9PC25</accession>
<dbReference type="STRING" id="980251.GCA_001642875_04843"/>